<gene>
    <name evidence="2" type="ORF">WJX74_007725</name>
</gene>
<dbReference type="Proteomes" id="UP001438707">
    <property type="component" value="Unassembled WGS sequence"/>
</dbReference>
<feature type="compositionally biased region" description="Gly residues" evidence="1">
    <location>
        <begin position="244"/>
        <end position="258"/>
    </location>
</feature>
<feature type="compositionally biased region" description="Low complexity" evidence="1">
    <location>
        <begin position="95"/>
        <end position="106"/>
    </location>
</feature>
<organism evidence="2 3">
    <name type="scientific">Apatococcus lobatus</name>
    <dbReference type="NCBI Taxonomy" id="904363"/>
    <lineage>
        <taxon>Eukaryota</taxon>
        <taxon>Viridiplantae</taxon>
        <taxon>Chlorophyta</taxon>
        <taxon>core chlorophytes</taxon>
        <taxon>Trebouxiophyceae</taxon>
        <taxon>Chlorellales</taxon>
        <taxon>Chlorellaceae</taxon>
        <taxon>Apatococcus</taxon>
    </lineage>
</organism>
<evidence type="ECO:0000256" key="1">
    <source>
        <dbReference type="SAM" id="MobiDB-lite"/>
    </source>
</evidence>
<evidence type="ECO:0000313" key="3">
    <source>
        <dbReference type="Proteomes" id="UP001438707"/>
    </source>
</evidence>
<reference evidence="2 3" key="1">
    <citation type="journal article" date="2024" name="Nat. Commun.">
        <title>Phylogenomics reveals the evolutionary origins of lichenization in chlorophyte algae.</title>
        <authorList>
            <person name="Puginier C."/>
            <person name="Libourel C."/>
            <person name="Otte J."/>
            <person name="Skaloud P."/>
            <person name="Haon M."/>
            <person name="Grisel S."/>
            <person name="Petersen M."/>
            <person name="Berrin J.G."/>
            <person name="Delaux P.M."/>
            <person name="Dal Grande F."/>
            <person name="Keller J."/>
        </authorList>
    </citation>
    <scope>NUCLEOTIDE SEQUENCE [LARGE SCALE GENOMIC DNA]</scope>
    <source>
        <strain evidence="2 3">SAG 2145</strain>
    </source>
</reference>
<keyword evidence="3" id="KW-1185">Reference proteome</keyword>
<sequence length="340" mass="35802">MALYTRLGRPRTQIGLCCAILTPNRPDLIPRYGMALPRTHEGSSFAQGSVPVAHPRPGSWEPSAPGQDALFSDLSPLPGQPGEAQHPNSSFNRSQPAQYMQQQQHAATRENGLQQQANSIPTEFQLPPGSQSTGNPFEMQSLPPGQSPELSHNSIAGVQVLVGDQHHQRQSNHYPEAHAQQQQPPPGPSRSAAGLFPKIDYDWAGPAPEQQESSGKHRSAWNGQVGASGQAVQGPSWPPPAFQGGHGSNGYGPGGNLGFPGSHFGPPGPSGPGFPGPYGPPGPVGPLGFNQYGPPPPIYYPPGPPPIVYVDDPYYYDHHNRNVGLAAGGIGGLALGALLF</sequence>
<protein>
    <submittedName>
        <fullName evidence="2">Uncharacterized protein</fullName>
    </submittedName>
</protein>
<dbReference type="EMBL" id="JALJOS010000004">
    <property type="protein sequence ID" value="KAK9840327.1"/>
    <property type="molecule type" value="Genomic_DNA"/>
</dbReference>
<feature type="compositionally biased region" description="Polar residues" evidence="1">
    <location>
        <begin position="111"/>
        <end position="135"/>
    </location>
</feature>
<dbReference type="AlphaFoldDB" id="A0AAW1S2K4"/>
<feature type="compositionally biased region" description="Pro residues" evidence="1">
    <location>
        <begin position="266"/>
        <end position="284"/>
    </location>
</feature>
<proteinExistence type="predicted"/>
<feature type="compositionally biased region" description="Low complexity" evidence="1">
    <location>
        <begin position="223"/>
        <end position="234"/>
    </location>
</feature>
<feature type="region of interest" description="Disordered" evidence="1">
    <location>
        <begin position="165"/>
        <end position="290"/>
    </location>
</feature>
<comment type="caution">
    <text evidence="2">The sequence shown here is derived from an EMBL/GenBank/DDBJ whole genome shotgun (WGS) entry which is preliminary data.</text>
</comment>
<evidence type="ECO:0000313" key="2">
    <source>
        <dbReference type="EMBL" id="KAK9840327.1"/>
    </source>
</evidence>
<feature type="region of interest" description="Disordered" evidence="1">
    <location>
        <begin position="43"/>
        <end position="151"/>
    </location>
</feature>
<accession>A0AAW1S2K4</accession>
<name>A0AAW1S2K4_9CHLO</name>